<dbReference type="PANTHER" id="PTHR39176:SF1">
    <property type="entry name" value="PERIPLASMIC PROTEIN"/>
    <property type="match status" value="1"/>
</dbReference>
<dbReference type="PANTHER" id="PTHR39176">
    <property type="entry name" value="PERIPLASMIC PROTEIN-RELATED"/>
    <property type="match status" value="1"/>
</dbReference>
<keyword evidence="1" id="KW-0732">Signal</keyword>
<evidence type="ECO:0000256" key="1">
    <source>
        <dbReference type="SAM" id="SignalP"/>
    </source>
</evidence>
<dbReference type="Proteomes" id="UP000183208">
    <property type="component" value="Unassembled WGS sequence"/>
</dbReference>
<name>A0A1M6V317_9BRAD</name>
<organism evidence="3 4">
    <name type="scientific">Bradyrhizobium lablabi</name>
    <dbReference type="NCBI Taxonomy" id="722472"/>
    <lineage>
        <taxon>Bacteria</taxon>
        <taxon>Pseudomonadati</taxon>
        <taxon>Pseudomonadota</taxon>
        <taxon>Alphaproteobacteria</taxon>
        <taxon>Hyphomicrobiales</taxon>
        <taxon>Nitrobacteraceae</taxon>
        <taxon>Bradyrhizobium</taxon>
    </lineage>
</organism>
<feature type="chain" id="PRO_5030031475" evidence="1">
    <location>
        <begin position="22"/>
        <end position="123"/>
    </location>
</feature>
<evidence type="ECO:0000313" key="4">
    <source>
        <dbReference type="Proteomes" id="UP000183208"/>
    </source>
</evidence>
<proteinExistence type="predicted"/>
<dbReference type="RefSeq" id="WP_244525274.1">
    <property type="nucleotide sequence ID" value="NZ_FNTI01000001.1"/>
</dbReference>
<dbReference type="AlphaFoldDB" id="A0A1M6V317"/>
<evidence type="ECO:0000313" key="3">
    <source>
        <dbReference type="EMBL" id="SEC58416.1"/>
    </source>
</evidence>
<evidence type="ECO:0000259" key="2">
    <source>
        <dbReference type="Pfam" id="PF07007"/>
    </source>
</evidence>
<reference evidence="3 4" key="1">
    <citation type="submission" date="2016-10" db="EMBL/GenBank/DDBJ databases">
        <authorList>
            <person name="de Groot N.N."/>
        </authorList>
    </citation>
    <scope>NUCLEOTIDE SEQUENCE [LARGE SCALE GENOMIC DNA]</scope>
    <source>
        <strain evidence="3 4">GAS522</strain>
    </source>
</reference>
<dbReference type="Pfam" id="PF07007">
    <property type="entry name" value="LprI"/>
    <property type="match status" value="1"/>
</dbReference>
<accession>A0A1M6V317</accession>
<dbReference type="InterPro" id="IPR009739">
    <property type="entry name" value="LprI-like_N"/>
</dbReference>
<feature type="domain" description="Lysozyme inhibitor LprI-like N-terminal" evidence="2">
    <location>
        <begin position="32"/>
        <end position="117"/>
    </location>
</feature>
<gene>
    <name evidence="3" type="ORF">SAMN05444171_1775</name>
</gene>
<sequence length="123" mass="13403">MTLKLVLGAAALLALASVADAGDQGDPEASCDGNTFQMVECLKAKTAQWDKRMTIAYQQALKDAVPAQHDQLRAAQRLWIQYRDANCLYYGLGEGTIARLDAGECMRSMTEARAKELEGLGHQ</sequence>
<dbReference type="Gene3D" id="1.20.1270.180">
    <property type="match status" value="1"/>
</dbReference>
<feature type="signal peptide" evidence="1">
    <location>
        <begin position="1"/>
        <end position="21"/>
    </location>
</feature>
<dbReference type="EMBL" id="FNTI01000001">
    <property type="protein sequence ID" value="SEC58416.1"/>
    <property type="molecule type" value="Genomic_DNA"/>
</dbReference>
<protein>
    <submittedName>
        <fullName evidence="3">Uncharacterized conserved protein YecT, DUF1311 family</fullName>
    </submittedName>
</protein>